<dbReference type="AlphaFoldDB" id="A0A4V1RR58"/>
<feature type="domain" description="Chromosomal replication initiator DnaA C-terminal" evidence="2">
    <location>
        <begin position="35"/>
        <end position="104"/>
    </location>
</feature>
<dbReference type="GO" id="GO:0006275">
    <property type="term" value="P:regulation of DNA replication"/>
    <property type="evidence" value="ECO:0007669"/>
    <property type="project" value="InterPro"/>
</dbReference>
<evidence type="ECO:0000256" key="1">
    <source>
        <dbReference type="SAM" id="MobiDB-lite"/>
    </source>
</evidence>
<dbReference type="SMART" id="SM00760">
    <property type="entry name" value="Bac_DnaA_C"/>
    <property type="match status" value="1"/>
</dbReference>
<protein>
    <submittedName>
        <fullName evidence="3">Chromosomal replication initiator DnaA</fullName>
    </submittedName>
</protein>
<dbReference type="InterPro" id="IPR010921">
    <property type="entry name" value="Trp_repressor/repl_initiator"/>
</dbReference>
<dbReference type="GO" id="GO:0006270">
    <property type="term" value="P:DNA replication initiation"/>
    <property type="evidence" value="ECO:0007669"/>
    <property type="project" value="InterPro"/>
</dbReference>
<dbReference type="RefSeq" id="WP_129331741.1">
    <property type="nucleotide sequence ID" value="NZ_SDVB01000196.1"/>
</dbReference>
<comment type="caution">
    <text evidence="3">The sequence shown here is derived from an EMBL/GenBank/DDBJ whole genome shotgun (WGS) entry which is preliminary data.</text>
</comment>
<evidence type="ECO:0000313" key="3">
    <source>
        <dbReference type="EMBL" id="RYC15208.1"/>
    </source>
</evidence>
<dbReference type="Pfam" id="PF08299">
    <property type="entry name" value="Bac_DnaA_C"/>
    <property type="match status" value="1"/>
</dbReference>
<feature type="region of interest" description="Disordered" evidence="1">
    <location>
        <begin position="1"/>
        <end position="22"/>
    </location>
</feature>
<evidence type="ECO:0000259" key="2">
    <source>
        <dbReference type="SMART" id="SM00760"/>
    </source>
</evidence>
<name>A0A4V1RR58_9HYPH</name>
<dbReference type="OrthoDB" id="8480222at2"/>
<accession>A0A4V1RR58</accession>
<proteinExistence type="predicted"/>
<dbReference type="GO" id="GO:0005524">
    <property type="term" value="F:ATP binding"/>
    <property type="evidence" value="ECO:0007669"/>
    <property type="project" value="InterPro"/>
</dbReference>
<dbReference type="GO" id="GO:0043565">
    <property type="term" value="F:sequence-specific DNA binding"/>
    <property type="evidence" value="ECO:0007669"/>
    <property type="project" value="InterPro"/>
</dbReference>
<keyword evidence="4" id="KW-1185">Reference proteome</keyword>
<dbReference type="InterPro" id="IPR013159">
    <property type="entry name" value="DnaA_C"/>
</dbReference>
<gene>
    <name evidence="3" type="ORF">EUU22_09210</name>
</gene>
<organism evidence="3 4">
    <name type="scientific">Ciceribacter ferrooxidans</name>
    <dbReference type="NCBI Taxonomy" id="2509717"/>
    <lineage>
        <taxon>Bacteria</taxon>
        <taxon>Pseudomonadati</taxon>
        <taxon>Pseudomonadota</taxon>
        <taxon>Alphaproteobacteria</taxon>
        <taxon>Hyphomicrobiales</taxon>
        <taxon>Rhizobiaceae</taxon>
        <taxon>Ciceribacter</taxon>
    </lineage>
</organism>
<dbReference type="Proteomes" id="UP000291088">
    <property type="component" value="Unassembled WGS sequence"/>
</dbReference>
<dbReference type="Gene3D" id="1.10.1750.10">
    <property type="match status" value="1"/>
</dbReference>
<dbReference type="CDD" id="cd06571">
    <property type="entry name" value="Bac_DnaA_C"/>
    <property type="match status" value="1"/>
</dbReference>
<sequence length="137" mass="15232">MLSQEVVPVEYQPAPRPPDPGALLSSAERQDLRFRCMMVRQVVAELLAFAGDGGRAGRDRRRSVQHIRQIAMYVSHVVLQIPMQHVAVAFGADRTTVSHACRTVEERRENRAYDDFVGAAERLTASFFLTSGGLLHG</sequence>
<reference evidence="3 4" key="1">
    <citation type="submission" date="2019-01" db="EMBL/GenBank/DDBJ databases">
        <authorList>
            <person name="Deng T."/>
        </authorList>
    </citation>
    <scope>NUCLEOTIDE SEQUENCE [LARGE SCALE GENOMIC DNA]</scope>
    <source>
        <strain evidence="3 4">F8825</strain>
    </source>
</reference>
<dbReference type="SUPFAM" id="SSF48295">
    <property type="entry name" value="TrpR-like"/>
    <property type="match status" value="1"/>
</dbReference>
<evidence type="ECO:0000313" key="4">
    <source>
        <dbReference type="Proteomes" id="UP000291088"/>
    </source>
</evidence>
<dbReference type="EMBL" id="SDVB01000196">
    <property type="protein sequence ID" value="RYC15208.1"/>
    <property type="molecule type" value="Genomic_DNA"/>
</dbReference>